<accession>A0A3A1QQK2</accession>
<comment type="function">
    <text evidence="7">Translation factor necessary for the incorporation of selenocysteine into proteins. It probably replaces EF-Tu for the insertion of selenocysteine directed by the UGA codon. SelB binds GTP and GDP.</text>
</comment>
<dbReference type="CDD" id="cd04171">
    <property type="entry name" value="SelB"/>
    <property type="match status" value="1"/>
</dbReference>
<dbReference type="NCBIfam" id="TIGR00475">
    <property type="entry name" value="selB"/>
    <property type="match status" value="1"/>
</dbReference>
<dbReference type="GO" id="GO:0001514">
    <property type="term" value="P:selenocysteine incorporation"/>
    <property type="evidence" value="ECO:0007669"/>
    <property type="project" value="InterPro"/>
</dbReference>
<dbReference type="Gene3D" id="1.10.10.2770">
    <property type="match status" value="1"/>
</dbReference>
<dbReference type="GO" id="GO:0003746">
    <property type="term" value="F:translation elongation factor activity"/>
    <property type="evidence" value="ECO:0007669"/>
    <property type="project" value="UniProtKB-KW"/>
</dbReference>
<dbReference type="CDD" id="cd03696">
    <property type="entry name" value="SelB_II"/>
    <property type="match status" value="1"/>
</dbReference>
<dbReference type="Gene3D" id="1.10.10.10">
    <property type="entry name" value="Winged helix-like DNA-binding domain superfamily/Winged helix DNA-binding domain"/>
    <property type="match status" value="1"/>
</dbReference>
<evidence type="ECO:0000256" key="8">
    <source>
        <dbReference type="ARBA" id="ARBA00031615"/>
    </source>
</evidence>
<dbReference type="InterPro" id="IPR000795">
    <property type="entry name" value="T_Tr_GTP-bd_dom"/>
</dbReference>
<organism evidence="10 11">
    <name type="scientific">Bacillus salacetis</name>
    <dbReference type="NCBI Taxonomy" id="2315464"/>
    <lineage>
        <taxon>Bacteria</taxon>
        <taxon>Bacillati</taxon>
        <taxon>Bacillota</taxon>
        <taxon>Bacilli</taxon>
        <taxon>Bacillales</taxon>
        <taxon>Bacillaceae</taxon>
        <taxon>Bacillus</taxon>
    </lineage>
</organism>
<dbReference type="SUPFAM" id="SSF50465">
    <property type="entry name" value="EF-Tu/eEF-1alpha/eIF2-gamma C-terminal domain"/>
    <property type="match status" value="1"/>
</dbReference>
<feature type="domain" description="Tr-type G" evidence="9">
    <location>
        <begin position="3"/>
        <end position="175"/>
    </location>
</feature>
<evidence type="ECO:0000256" key="6">
    <source>
        <dbReference type="ARBA" id="ARBA00023134"/>
    </source>
</evidence>
<dbReference type="NCBIfam" id="TIGR00231">
    <property type="entry name" value="small_GTP"/>
    <property type="match status" value="1"/>
</dbReference>
<protein>
    <recommendedName>
        <fullName evidence="2">Selenocysteine-specific elongation factor</fullName>
    </recommendedName>
    <alternativeName>
        <fullName evidence="8">SelB translation factor</fullName>
    </alternativeName>
</protein>
<dbReference type="InterPro" id="IPR036390">
    <property type="entry name" value="WH_DNA-bd_sf"/>
</dbReference>
<dbReference type="GO" id="GO:0003924">
    <property type="term" value="F:GTPase activity"/>
    <property type="evidence" value="ECO:0007669"/>
    <property type="project" value="InterPro"/>
</dbReference>
<dbReference type="Pfam" id="PF09107">
    <property type="entry name" value="WHD_3rd_SelB"/>
    <property type="match status" value="1"/>
</dbReference>
<dbReference type="AlphaFoldDB" id="A0A3A1QQK2"/>
<dbReference type="EMBL" id="QXIR01000040">
    <property type="protein sequence ID" value="RIW28774.1"/>
    <property type="molecule type" value="Genomic_DNA"/>
</dbReference>
<keyword evidence="3" id="KW-0963">Cytoplasm</keyword>
<evidence type="ECO:0000313" key="10">
    <source>
        <dbReference type="EMBL" id="RIW28774.1"/>
    </source>
</evidence>
<evidence type="ECO:0000313" key="11">
    <source>
        <dbReference type="Proteomes" id="UP000265801"/>
    </source>
</evidence>
<keyword evidence="6" id="KW-0342">GTP-binding</keyword>
<evidence type="ECO:0000256" key="1">
    <source>
        <dbReference type="ARBA" id="ARBA00004496"/>
    </source>
</evidence>
<dbReference type="Pfam" id="PF03144">
    <property type="entry name" value="GTP_EFTU_D2"/>
    <property type="match status" value="1"/>
</dbReference>
<dbReference type="InterPro" id="IPR009000">
    <property type="entry name" value="Transl_B-barrel_sf"/>
</dbReference>
<dbReference type="Proteomes" id="UP000265801">
    <property type="component" value="Unassembled WGS sequence"/>
</dbReference>
<evidence type="ECO:0000256" key="3">
    <source>
        <dbReference type="ARBA" id="ARBA00022490"/>
    </source>
</evidence>
<evidence type="ECO:0000256" key="7">
    <source>
        <dbReference type="ARBA" id="ARBA00025526"/>
    </source>
</evidence>
<dbReference type="InterPro" id="IPR050055">
    <property type="entry name" value="EF-Tu_GTPase"/>
</dbReference>
<dbReference type="SUPFAM" id="SSF46785">
    <property type="entry name" value="Winged helix' DNA-binding domain"/>
    <property type="match status" value="2"/>
</dbReference>
<reference evidence="10 11" key="1">
    <citation type="submission" date="2018-09" db="EMBL/GenBank/DDBJ databases">
        <title>Bacillus saliacetes sp. nov., isolated from Thai shrimp paste (Ka-pi).</title>
        <authorList>
            <person name="Daroonpunt R."/>
            <person name="Tanasupawat S."/>
            <person name="Yiamsombut S."/>
        </authorList>
    </citation>
    <scope>NUCLEOTIDE SEQUENCE [LARGE SCALE GENOMIC DNA]</scope>
    <source>
        <strain evidence="10 11">SKP7-4</strain>
    </source>
</reference>
<dbReference type="OrthoDB" id="9804504at2"/>
<keyword evidence="5" id="KW-0648">Protein biosynthesis</keyword>
<comment type="caution">
    <text evidence="10">The sequence shown here is derived from an EMBL/GenBank/DDBJ whole genome shotgun (WGS) entry which is preliminary data.</text>
</comment>
<comment type="subcellular location">
    <subcellularLocation>
        <location evidence="1">Cytoplasm</location>
    </subcellularLocation>
</comment>
<dbReference type="InterPro" id="IPR004535">
    <property type="entry name" value="Transl_elong_SelB"/>
</dbReference>
<dbReference type="PROSITE" id="PS51722">
    <property type="entry name" value="G_TR_2"/>
    <property type="match status" value="1"/>
</dbReference>
<dbReference type="InterPro" id="IPR036388">
    <property type="entry name" value="WH-like_DNA-bd_sf"/>
</dbReference>
<evidence type="ECO:0000256" key="5">
    <source>
        <dbReference type="ARBA" id="ARBA00022917"/>
    </source>
</evidence>
<dbReference type="InterPro" id="IPR057335">
    <property type="entry name" value="Beta-barrel_SelB"/>
</dbReference>
<dbReference type="SUPFAM" id="SSF50447">
    <property type="entry name" value="Translation proteins"/>
    <property type="match status" value="1"/>
</dbReference>
<dbReference type="SUPFAM" id="SSF52540">
    <property type="entry name" value="P-loop containing nucleoside triphosphate hydrolases"/>
    <property type="match status" value="1"/>
</dbReference>
<proteinExistence type="predicted"/>
<dbReference type="GO" id="GO:0003723">
    <property type="term" value="F:RNA binding"/>
    <property type="evidence" value="ECO:0007669"/>
    <property type="project" value="InterPro"/>
</dbReference>
<keyword evidence="4" id="KW-0547">Nucleotide-binding</keyword>
<dbReference type="Gene3D" id="2.40.30.10">
    <property type="entry name" value="Translation factors"/>
    <property type="match status" value="1"/>
</dbReference>
<dbReference type="InterPro" id="IPR004161">
    <property type="entry name" value="EFTu-like_2"/>
</dbReference>
<dbReference type="GO" id="GO:0005525">
    <property type="term" value="F:GTP binding"/>
    <property type="evidence" value="ECO:0007669"/>
    <property type="project" value="UniProtKB-KW"/>
</dbReference>
<evidence type="ECO:0000256" key="4">
    <source>
        <dbReference type="ARBA" id="ARBA00022741"/>
    </source>
</evidence>
<dbReference type="PANTHER" id="PTHR43721:SF22">
    <property type="entry name" value="ELONGATION FACTOR TU, MITOCHONDRIAL"/>
    <property type="match status" value="1"/>
</dbReference>
<keyword evidence="10" id="KW-0251">Elongation factor</keyword>
<evidence type="ECO:0000259" key="9">
    <source>
        <dbReference type="PROSITE" id="PS51722"/>
    </source>
</evidence>
<dbReference type="InterPro" id="IPR027417">
    <property type="entry name" value="P-loop_NTPase"/>
</dbReference>
<dbReference type="GO" id="GO:0005829">
    <property type="term" value="C:cytosol"/>
    <property type="evidence" value="ECO:0007669"/>
    <property type="project" value="TreeGrafter"/>
</dbReference>
<evidence type="ECO:0000256" key="2">
    <source>
        <dbReference type="ARBA" id="ARBA00015953"/>
    </source>
</evidence>
<dbReference type="PRINTS" id="PR00315">
    <property type="entry name" value="ELONGATNFCT"/>
</dbReference>
<sequence length="630" mass="70060">MAKRYFTVGMAGHIDHGKTALVKALTNKETDRLKEERERGISIELGFAPLLETGELEISVVDVPGHERFIRQMIAGVAGIDLVILVVAADEGVMPQTKEHLEILSFLGVGQGIVVLSKIDKVDEDLHSLAREEIIEELKGTVFEGSPVILADSISGKGIADVRTSILRFLEEVPSRSITGDFRMPIDQVFTVKGQGTVVRGTVYEGSVREGDSLMLLPSGKQTKARQIQVHHKPASQAFGGQRTAVNLSGVSREEAVRGDVLVKSEFFTVTDTIDVSMTMVKDLDHPVKQRMPVKLHTGTSETMGRIIFFDRNEAESSQEEILCQIRLEDEIVVKRNDRFILRRPTPAETIGGGNIIDPNGGRYKFGQDTIRFLQQKKNGTPLQRAEDALLQHKVLSRSGLLQETSISSGVLDGLVKEGNLLSLPNGEITSIQVLTNLEQLIEEELAAIHENFPLKSGYDKASLIQLFKSSYTDSLVNQLIKQNLKSGKWTQTGHFIARTGFTPSVPAQWLKRSDQVLQSLKSAGLKPEDMEAYLMNAGIPAEMQPGLLQYYREQNKVIFINDSIAFDREVFEHAVQHLMEKTNEDFALPEAKEILGLSRKYLIPFLETLDSIGLTIRIENKRKWRSAAQ</sequence>
<dbReference type="PANTHER" id="PTHR43721">
    <property type="entry name" value="ELONGATION FACTOR TU-RELATED"/>
    <property type="match status" value="1"/>
</dbReference>
<name>A0A3A1QQK2_9BACI</name>
<dbReference type="InterPro" id="IPR005225">
    <property type="entry name" value="Small_GTP-bd"/>
</dbReference>
<gene>
    <name evidence="10" type="primary">selB</name>
    <name evidence="10" type="ORF">D3H55_20980</name>
</gene>
<dbReference type="RefSeq" id="WP_119549263.1">
    <property type="nucleotide sequence ID" value="NZ_QXIR01000040.1"/>
</dbReference>
<dbReference type="CDD" id="cd15491">
    <property type="entry name" value="selB_III"/>
    <property type="match status" value="1"/>
</dbReference>
<dbReference type="InterPro" id="IPR009001">
    <property type="entry name" value="Transl_elong_EF1A/Init_IF2_C"/>
</dbReference>
<keyword evidence="11" id="KW-1185">Reference proteome</keyword>
<dbReference type="Pfam" id="PF00009">
    <property type="entry name" value="GTP_EFTU"/>
    <property type="match status" value="1"/>
</dbReference>
<dbReference type="InterPro" id="IPR015191">
    <property type="entry name" value="SelB_WHD4"/>
</dbReference>
<dbReference type="Pfam" id="PF25461">
    <property type="entry name" value="Beta-barrel_SelB"/>
    <property type="match status" value="1"/>
</dbReference>
<dbReference type="Gene3D" id="3.40.50.300">
    <property type="entry name" value="P-loop containing nucleotide triphosphate hydrolases"/>
    <property type="match status" value="1"/>
</dbReference>